<feature type="compositionally biased region" description="Low complexity" evidence="1">
    <location>
        <begin position="126"/>
        <end position="145"/>
    </location>
</feature>
<feature type="compositionally biased region" description="Gly residues" evidence="1">
    <location>
        <begin position="70"/>
        <end position="83"/>
    </location>
</feature>
<sequence length="168" mass="16675">MDQSEIEGYHDNSLPGRTTTGNTWTGNTLARTVGSGITVTPSSEIDSAGMPAAWGGSGISTDDTVRIWGAGLGTGDTGYGNGSGRESTSSNPADSTSSKVSESTKRSTTTEPATGGGSTNNGVNGGATNTGSGTNVNVNTGAANGAEKDKGVVDTLLGKLTSIIKTLR</sequence>
<evidence type="ECO:0000313" key="3">
    <source>
        <dbReference type="EMBL" id="KAF7155694.1"/>
    </source>
</evidence>
<feature type="compositionally biased region" description="Low complexity" evidence="1">
    <location>
        <begin position="18"/>
        <end position="28"/>
    </location>
</feature>
<reference evidence="3" key="1">
    <citation type="submission" date="2020-06" db="EMBL/GenBank/DDBJ databases">
        <title>Draft genome sequences of strains closely related to Aspergillus parafelis and Aspergillus hiratsukae.</title>
        <authorList>
            <person name="Dos Santos R.A.C."/>
            <person name="Rivero-Menendez O."/>
            <person name="Steenwyk J.L."/>
            <person name="Mead M.E."/>
            <person name="Goldman G.H."/>
            <person name="Alastruey-Izquierdo A."/>
            <person name="Rokas A."/>
        </authorList>
    </citation>
    <scope>NUCLEOTIDE SEQUENCE</scope>
    <source>
        <strain evidence="2">CNM-CM5793</strain>
        <strain evidence="3">CNM-CM6106</strain>
    </source>
</reference>
<dbReference type="Proteomes" id="UP000662466">
    <property type="component" value="Unassembled WGS sequence"/>
</dbReference>
<comment type="caution">
    <text evidence="3">The sequence shown here is derived from an EMBL/GenBank/DDBJ whole genome shotgun (WGS) entry which is preliminary data.</text>
</comment>
<evidence type="ECO:0000313" key="4">
    <source>
        <dbReference type="Proteomes" id="UP000630445"/>
    </source>
</evidence>
<evidence type="ECO:0000256" key="1">
    <source>
        <dbReference type="SAM" id="MobiDB-lite"/>
    </source>
</evidence>
<dbReference type="EMBL" id="JACBAD010002123">
    <property type="protein sequence ID" value="KAF7114576.1"/>
    <property type="molecule type" value="Genomic_DNA"/>
</dbReference>
<dbReference type="Proteomes" id="UP000630445">
    <property type="component" value="Unassembled WGS sequence"/>
</dbReference>
<dbReference type="OrthoDB" id="4509772at2759"/>
<organism evidence="3 5">
    <name type="scientific">Aspergillus hiratsukae</name>
    <dbReference type="NCBI Taxonomy" id="1194566"/>
    <lineage>
        <taxon>Eukaryota</taxon>
        <taxon>Fungi</taxon>
        <taxon>Dikarya</taxon>
        <taxon>Ascomycota</taxon>
        <taxon>Pezizomycotina</taxon>
        <taxon>Eurotiomycetes</taxon>
        <taxon>Eurotiomycetidae</taxon>
        <taxon>Eurotiales</taxon>
        <taxon>Aspergillaceae</taxon>
        <taxon>Aspergillus</taxon>
        <taxon>Aspergillus subgen. Fumigati</taxon>
    </lineage>
</organism>
<proteinExistence type="predicted"/>
<evidence type="ECO:0000313" key="2">
    <source>
        <dbReference type="EMBL" id="KAF7114576.1"/>
    </source>
</evidence>
<dbReference type="EMBL" id="JACBAF010002318">
    <property type="protein sequence ID" value="KAF7155694.1"/>
    <property type="molecule type" value="Genomic_DNA"/>
</dbReference>
<name>A0A8H6PJY4_9EURO</name>
<gene>
    <name evidence="2" type="ORF">CNMCM5793_009221</name>
    <name evidence="3" type="ORF">CNMCM6106_005976</name>
</gene>
<protein>
    <submittedName>
        <fullName evidence="3">Uncharacterized protein</fullName>
    </submittedName>
</protein>
<dbReference type="AlphaFoldDB" id="A0A8H6PJY4"/>
<feature type="region of interest" description="Disordered" evidence="1">
    <location>
        <begin position="1"/>
        <end position="152"/>
    </location>
</feature>
<feature type="compositionally biased region" description="Low complexity" evidence="1">
    <location>
        <begin position="87"/>
        <end position="98"/>
    </location>
</feature>
<evidence type="ECO:0000313" key="5">
    <source>
        <dbReference type="Proteomes" id="UP000662466"/>
    </source>
</evidence>
<feature type="compositionally biased region" description="Polar residues" evidence="1">
    <location>
        <begin position="35"/>
        <end position="45"/>
    </location>
</feature>
<feature type="compositionally biased region" description="Gly residues" evidence="1">
    <location>
        <begin position="114"/>
        <end position="125"/>
    </location>
</feature>
<accession>A0A8H6PJY4</accession>
<keyword evidence="4" id="KW-1185">Reference proteome</keyword>